<keyword evidence="2" id="KW-0378">Hydrolase</keyword>
<evidence type="ECO:0000256" key="2">
    <source>
        <dbReference type="ARBA" id="ARBA00022801"/>
    </source>
</evidence>
<name>A0A7J6GT65_CANSA</name>
<feature type="domain" description="Ubiquitin-like protease family profile" evidence="3">
    <location>
        <begin position="137"/>
        <end position="179"/>
    </location>
</feature>
<dbReference type="GO" id="GO:0006508">
    <property type="term" value="P:proteolysis"/>
    <property type="evidence" value="ECO:0007669"/>
    <property type="project" value="UniProtKB-KW"/>
</dbReference>
<keyword evidence="1" id="KW-0645">Protease</keyword>
<evidence type="ECO:0000256" key="1">
    <source>
        <dbReference type="ARBA" id="ARBA00022670"/>
    </source>
</evidence>
<reference evidence="4 5" key="1">
    <citation type="journal article" date="2020" name="bioRxiv">
        <title>Sequence and annotation of 42 cannabis genomes reveals extensive copy number variation in cannabinoid synthesis and pathogen resistance genes.</title>
        <authorList>
            <person name="Mckernan K.J."/>
            <person name="Helbert Y."/>
            <person name="Kane L.T."/>
            <person name="Ebling H."/>
            <person name="Zhang L."/>
            <person name="Liu B."/>
            <person name="Eaton Z."/>
            <person name="Mclaughlin S."/>
            <person name="Kingan S."/>
            <person name="Baybayan P."/>
            <person name="Concepcion G."/>
            <person name="Jordan M."/>
            <person name="Riva A."/>
            <person name="Barbazuk W."/>
            <person name="Harkins T."/>
        </authorList>
    </citation>
    <scope>NUCLEOTIDE SEQUENCE [LARGE SCALE GENOMIC DNA]</scope>
    <source>
        <strain evidence="5">cv. Jamaican Lion 4</strain>
        <tissue evidence="4">Leaf</tissue>
    </source>
</reference>
<dbReference type="Gene3D" id="3.40.395.10">
    <property type="entry name" value="Adenoviral Proteinase, Chain A"/>
    <property type="match status" value="1"/>
</dbReference>
<comment type="caution">
    <text evidence="4">The sequence shown here is derived from an EMBL/GenBank/DDBJ whole genome shotgun (WGS) entry which is preliminary data.</text>
</comment>
<proteinExistence type="predicted"/>
<protein>
    <recommendedName>
        <fullName evidence="3">Ubiquitin-like protease family profile domain-containing protein</fullName>
    </recommendedName>
</protein>
<sequence length="184" mass="21139">MNTDFMFSWPRASTCRALFHDASPFTDDKVAIWPSNGSEVKSELWCWGNTFGQFSFHGLYGVTTAIPLWQCSSKLKSIAISLWQCSSKLKSTAIYIWAHMPFGYSARLGTSTRESASPVDTIRLNSSNYILRRHGLKTNGDCGMYVIEHIEHSMLETTFDNVNDYNMKKFRERWCVDLFYENLA</sequence>
<dbReference type="EMBL" id="JAATIP010000043">
    <property type="protein sequence ID" value="KAF4386122.1"/>
    <property type="molecule type" value="Genomic_DNA"/>
</dbReference>
<gene>
    <name evidence="4" type="ORF">F8388_016374</name>
</gene>
<dbReference type="GO" id="GO:0008234">
    <property type="term" value="F:cysteine-type peptidase activity"/>
    <property type="evidence" value="ECO:0007669"/>
    <property type="project" value="InterPro"/>
</dbReference>
<evidence type="ECO:0000313" key="5">
    <source>
        <dbReference type="Proteomes" id="UP000525078"/>
    </source>
</evidence>
<organism evidence="4 5">
    <name type="scientific">Cannabis sativa</name>
    <name type="common">Hemp</name>
    <name type="synonym">Marijuana</name>
    <dbReference type="NCBI Taxonomy" id="3483"/>
    <lineage>
        <taxon>Eukaryota</taxon>
        <taxon>Viridiplantae</taxon>
        <taxon>Streptophyta</taxon>
        <taxon>Embryophyta</taxon>
        <taxon>Tracheophyta</taxon>
        <taxon>Spermatophyta</taxon>
        <taxon>Magnoliopsida</taxon>
        <taxon>eudicotyledons</taxon>
        <taxon>Gunneridae</taxon>
        <taxon>Pentapetalae</taxon>
        <taxon>rosids</taxon>
        <taxon>fabids</taxon>
        <taxon>Rosales</taxon>
        <taxon>Cannabaceae</taxon>
        <taxon>Cannabis</taxon>
    </lineage>
</organism>
<evidence type="ECO:0000259" key="3">
    <source>
        <dbReference type="Pfam" id="PF02902"/>
    </source>
</evidence>
<evidence type="ECO:0000313" key="4">
    <source>
        <dbReference type="EMBL" id="KAF4386122.1"/>
    </source>
</evidence>
<accession>A0A7J6GT65</accession>
<dbReference type="InterPro" id="IPR003653">
    <property type="entry name" value="Peptidase_C48_C"/>
</dbReference>
<dbReference type="AlphaFoldDB" id="A0A7J6GT65"/>
<dbReference type="Proteomes" id="UP000525078">
    <property type="component" value="Unassembled WGS sequence"/>
</dbReference>
<dbReference type="Pfam" id="PF02902">
    <property type="entry name" value="Peptidase_C48"/>
    <property type="match status" value="1"/>
</dbReference>